<evidence type="ECO:0000313" key="2">
    <source>
        <dbReference type="Proteomes" id="UP000242188"/>
    </source>
</evidence>
<dbReference type="GO" id="GO:0005657">
    <property type="term" value="C:replication fork"/>
    <property type="evidence" value="ECO:0007669"/>
    <property type="project" value="TreeGrafter"/>
</dbReference>
<protein>
    <submittedName>
        <fullName evidence="1">DNA repair protein RAD51-like 2</fullName>
    </submittedName>
</protein>
<dbReference type="GO" id="GO:0008094">
    <property type="term" value="F:ATP-dependent activity, acting on DNA"/>
    <property type="evidence" value="ECO:0007669"/>
    <property type="project" value="TreeGrafter"/>
</dbReference>
<name>A0A210PQD1_MIZYE</name>
<dbReference type="Gene3D" id="3.40.50.300">
    <property type="entry name" value="P-loop containing nucleotide triphosphate hydrolases"/>
    <property type="match status" value="1"/>
</dbReference>
<accession>A0A210PQD1</accession>
<dbReference type="STRING" id="6573.A0A210PQD1"/>
<evidence type="ECO:0000313" key="1">
    <source>
        <dbReference type="EMBL" id="OWF38691.1"/>
    </source>
</evidence>
<dbReference type="AlphaFoldDB" id="A0A210PQD1"/>
<dbReference type="PANTHER" id="PTHR46456:SF1">
    <property type="entry name" value="DNA REPAIR PROTEIN RAD51 HOMOLOG 2"/>
    <property type="match status" value="1"/>
</dbReference>
<dbReference type="EMBL" id="NEDP02005558">
    <property type="protein sequence ID" value="OWF38691.1"/>
    <property type="molecule type" value="Genomic_DNA"/>
</dbReference>
<dbReference type="GO" id="GO:0000400">
    <property type="term" value="F:four-way junction DNA binding"/>
    <property type="evidence" value="ECO:0007669"/>
    <property type="project" value="TreeGrafter"/>
</dbReference>
<keyword evidence="2" id="KW-1185">Reference proteome</keyword>
<dbReference type="GO" id="GO:0033063">
    <property type="term" value="C:Rad51B-Rad51C-Rad51D-XRCC2 complex"/>
    <property type="evidence" value="ECO:0007669"/>
    <property type="project" value="InterPro"/>
</dbReference>
<dbReference type="InterPro" id="IPR027417">
    <property type="entry name" value="P-loop_NTPase"/>
</dbReference>
<dbReference type="GO" id="GO:0000724">
    <property type="term" value="P:double-strand break repair via homologous recombination"/>
    <property type="evidence" value="ECO:0007669"/>
    <property type="project" value="InterPro"/>
</dbReference>
<organism evidence="1 2">
    <name type="scientific">Mizuhopecten yessoensis</name>
    <name type="common">Japanese scallop</name>
    <name type="synonym">Patinopecten yessoensis</name>
    <dbReference type="NCBI Taxonomy" id="6573"/>
    <lineage>
        <taxon>Eukaryota</taxon>
        <taxon>Metazoa</taxon>
        <taxon>Spiralia</taxon>
        <taxon>Lophotrochozoa</taxon>
        <taxon>Mollusca</taxon>
        <taxon>Bivalvia</taxon>
        <taxon>Autobranchia</taxon>
        <taxon>Pteriomorphia</taxon>
        <taxon>Pectinida</taxon>
        <taxon>Pectinoidea</taxon>
        <taxon>Pectinidae</taxon>
        <taxon>Mizuhopecten</taxon>
    </lineage>
</organism>
<proteinExistence type="predicted"/>
<dbReference type="Proteomes" id="UP000242188">
    <property type="component" value="Unassembled WGS sequence"/>
</dbReference>
<comment type="caution">
    <text evidence="1">The sequence shown here is derived from an EMBL/GenBank/DDBJ whole genome shotgun (WGS) entry which is preliminary data.</text>
</comment>
<dbReference type="GO" id="GO:0003690">
    <property type="term" value="F:double-stranded DNA binding"/>
    <property type="evidence" value="ECO:0007669"/>
    <property type="project" value="TreeGrafter"/>
</dbReference>
<gene>
    <name evidence="1" type="ORF">KP79_PYT10818</name>
</gene>
<sequence length="126" mass="13799">MLLYMSFCVGQIYKWMFTECFLYCSAIQLDGDGGYVTAALGNTWSHSVNTRLILQYLTDLERQVMVAKSPIAPFTVFTYTIQQSGLVQKEGGAGHYAGTDPGKQKIKVKSALGMDALTRSTGPDQG</sequence>
<dbReference type="PANTHER" id="PTHR46456">
    <property type="entry name" value="DNA REPAIR PROTEIN RAD51 HOMOLOG 2"/>
    <property type="match status" value="1"/>
</dbReference>
<dbReference type="OrthoDB" id="5957327at2759"/>
<dbReference type="GO" id="GO:0003697">
    <property type="term" value="F:single-stranded DNA binding"/>
    <property type="evidence" value="ECO:0007669"/>
    <property type="project" value="TreeGrafter"/>
</dbReference>
<dbReference type="InterPro" id="IPR030548">
    <property type="entry name" value="RAD51B"/>
</dbReference>
<reference evidence="1 2" key="1">
    <citation type="journal article" date="2017" name="Nat. Ecol. Evol.">
        <title>Scallop genome provides insights into evolution of bilaterian karyotype and development.</title>
        <authorList>
            <person name="Wang S."/>
            <person name="Zhang J."/>
            <person name="Jiao W."/>
            <person name="Li J."/>
            <person name="Xun X."/>
            <person name="Sun Y."/>
            <person name="Guo X."/>
            <person name="Huan P."/>
            <person name="Dong B."/>
            <person name="Zhang L."/>
            <person name="Hu X."/>
            <person name="Sun X."/>
            <person name="Wang J."/>
            <person name="Zhao C."/>
            <person name="Wang Y."/>
            <person name="Wang D."/>
            <person name="Huang X."/>
            <person name="Wang R."/>
            <person name="Lv J."/>
            <person name="Li Y."/>
            <person name="Zhang Z."/>
            <person name="Liu B."/>
            <person name="Lu W."/>
            <person name="Hui Y."/>
            <person name="Liang J."/>
            <person name="Zhou Z."/>
            <person name="Hou R."/>
            <person name="Li X."/>
            <person name="Liu Y."/>
            <person name="Li H."/>
            <person name="Ning X."/>
            <person name="Lin Y."/>
            <person name="Zhao L."/>
            <person name="Xing Q."/>
            <person name="Dou J."/>
            <person name="Li Y."/>
            <person name="Mao J."/>
            <person name="Guo H."/>
            <person name="Dou H."/>
            <person name="Li T."/>
            <person name="Mu C."/>
            <person name="Jiang W."/>
            <person name="Fu Q."/>
            <person name="Fu X."/>
            <person name="Miao Y."/>
            <person name="Liu J."/>
            <person name="Yu Q."/>
            <person name="Li R."/>
            <person name="Liao H."/>
            <person name="Li X."/>
            <person name="Kong Y."/>
            <person name="Jiang Z."/>
            <person name="Chourrout D."/>
            <person name="Li R."/>
            <person name="Bao Z."/>
        </authorList>
    </citation>
    <scope>NUCLEOTIDE SEQUENCE [LARGE SCALE GENOMIC DNA]</scope>
    <source>
        <strain evidence="1 2">PY_sf001</strain>
    </source>
</reference>